<feature type="compositionally biased region" description="Low complexity" evidence="2">
    <location>
        <begin position="51"/>
        <end position="60"/>
    </location>
</feature>
<dbReference type="EMBL" id="PUHQ01000061">
    <property type="protein sequence ID" value="KAG0658827.1"/>
    <property type="molecule type" value="Genomic_DNA"/>
</dbReference>
<feature type="compositionally biased region" description="Acidic residues" evidence="2">
    <location>
        <begin position="532"/>
        <end position="546"/>
    </location>
</feature>
<dbReference type="GO" id="GO:0008270">
    <property type="term" value="F:zinc ion binding"/>
    <property type="evidence" value="ECO:0007669"/>
    <property type="project" value="UniProtKB-KW"/>
</dbReference>
<evidence type="ECO:0000313" key="4">
    <source>
        <dbReference type="EMBL" id="KAG0658827.1"/>
    </source>
</evidence>
<feature type="compositionally biased region" description="Low complexity" evidence="2">
    <location>
        <begin position="495"/>
        <end position="524"/>
    </location>
</feature>
<feature type="zinc finger region" description="C3H1-type" evidence="1">
    <location>
        <begin position="268"/>
        <end position="291"/>
    </location>
</feature>
<keyword evidence="1" id="KW-0863">Zinc-finger</keyword>
<feature type="region of interest" description="Disordered" evidence="2">
    <location>
        <begin position="201"/>
        <end position="235"/>
    </location>
</feature>
<gene>
    <name evidence="4" type="ORF">C6P46_005573</name>
</gene>
<feature type="region of interest" description="Disordered" evidence="2">
    <location>
        <begin position="343"/>
        <end position="366"/>
    </location>
</feature>
<protein>
    <recommendedName>
        <fullName evidence="3">C3H1-type domain-containing protein</fullName>
    </recommendedName>
</protein>
<dbReference type="Proteomes" id="UP000777482">
    <property type="component" value="Unassembled WGS sequence"/>
</dbReference>
<feature type="zinc finger region" description="C3H1-type" evidence="1">
    <location>
        <begin position="236"/>
        <end position="264"/>
    </location>
</feature>
<feature type="region of interest" description="Disordered" evidence="2">
    <location>
        <begin position="105"/>
        <end position="145"/>
    </location>
</feature>
<feature type="region of interest" description="Disordered" evidence="2">
    <location>
        <begin position="14"/>
        <end position="84"/>
    </location>
</feature>
<dbReference type="Gene3D" id="4.10.1000.10">
    <property type="entry name" value="Zinc finger, CCCH-type"/>
    <property type="match status" value="1"/>
</dbReference>
<keyword evidence="1" id="KW-0479">Metal-binding</keyword>
<feature type="zinc finger region" description="C3H1-type" evidence="1">
    <location>
        <begin position="292"/>
        <end position="317"/>
    </location>
</feature>
<dbReference type="SMART" id="SM00356">
    <property type="entry name" value="ZnF_C3H1"/>
    <property type="match status" value="3"/>
</dbReference>
<dbReference type="PANTHER" id="PTHR46156:SF1">
    <property type="entry name" value="ZINC FINGER CCCH DOMAIN-CONTAINING PROTEIN 3"/>
    <property type="match status" value="1"/>
</dbReference>
<keyword evidence="5" id="KW-1185">Reference proteome</keyword>
<dbReference type="InterPro" id="IPR000571">
    <property type="entry name" value="Znf_CCCH"/>
</dbReference>
<feature type="domain" description="C3H1-type" evidence="3">
    <location>
        <begin position="236"/>
        <end position="264"/>
    </location>
</feature>
<feature type="region of interest" description="Disordered" evidence="2">
    <location>
        <begin position="381"/>
        <end position="546"/>
    </location>
</feature>
<feature type="domain" description="C3H1-type" evidence="3">
    <location>
        <begin position="292"/>
        <end position="317"/>
    </location>
</feature>
<evidence type="ECO:0000256" key="1">
    <source>
        <dbReference type="PROSITE-ProRule" id="PRU00723"/>
    </source>
</evidence>
<feature type="compositionally biased region" description="Acidic residues" evidence="2">
    <location>
        <begin position="461"/>
        <end position="489"/>
    </location>
</feature>
<dbReference type="Pfam" id="PF00642">
    <property type="entry name" value="zf-CCCH"/>
    <property type="match status" value="1"/>
</dbReference>
<feature type="compositionally biased region" description="Low complexity" evidence="2">
    <location>
        <begin position="67"/>
        <end position="76"/>
    </location>
</feature>
<feature type="compositionally biased region" description="Low complexity" evidence="2">
    <location>
        <begin position="109"/>
        <end position="138"/>
    </location>
</feature>
<accession>A0A9P7B596</accession>
<feature type="compositionally biased region" description="Acidic residues" evidence="2">
    <location>
        <begin position="349"/>
        <end position="366"/>
    </location>
</feature>
<feature type="compositionally biased region" description="Basic residues" evidence="2">
    <location>
        <begin position="20"/>
        <end position="31"/>
    </location>
</feature>
<dbReference type="OrthoDB" id="410307at2759"/>
<dbReference type="PANTHER" id="PTHR46156">
    <property type="entry name" value="CCCH ZINGC FINGER"/>
    <property type="match status" value="1"/>
</dbReference>
<proteinExistence type="predicted"/>
<evidence type="ECO:0000259" key="3">
    <source>
        <dbReference type="PROSITE" id="PS50103"/>
    </source>
</evidence>
<comment type="caution">
    <text evidence="4">The sequence shown here is derived from an EMBL/GenBank/DDBJ whole genome shotgun (WGS) entry which is preliminary data.</text>
</comment>
<keyword evidence="1" id="KW-0862">Zinc</keyword>
<organism evidence="4 5">
    <name type="scientific">Rhodotorula mucilaginosa</name>
    <name type="common">Yeast</name>
    <name type="synonym">Rhodotorula rubra</name>
    <dbReference type="NCBI Taxonomy" id="5537"/>
    <lineage>
        <taxon>Eukaryota</taxon>
        <taxon>Fungi</taxon>
        <taxon>Dikarya</taxon>
        <taxon>Basidiomycota</taxon>
        <taxon>Pucciniomycotina</taxon>
        <taxon>Microbotryomycetes</taxon>
        <taxon>Sporidiobolales</taxon>
        <taxon>Sporidiobolaceae</taxon>
        <taxon>Rhodotorula</taxon>
    </lineage>
</organism>
<dbReference type="PROSITE" id="PS50103">
    <property type="entry name" value="ZF_C3H1"/>
    <property type="match status" value="3"/>
</dbReference>
<reference evidence="4 5" key="1">
    <citation type="submission" date="2020-11" db="EMBL/GenBank/DDBJ databases">
        <title>Kefir isolates.</title>
        <authorList>
            <person name="Marcisauskas S."/>
            <person name="Kim Y."/>
            <person name="Blasche S."/>
        </authorList>
    </citation>
    <scope>NUCLEOTIDE SEQUENCE [LARGE SCALE GENOMIC DNA]</scope>
    <source>
        <strain evidence="4 5">KR</strain>
    </source>
</reference>
<evidence type="ECO:0000313" key="5">
    <source>
        <dbReference type="Proteomes" id="UP000777482"/>
    </source>
</evidence>
<feature type="compositionally biased region" description="Gly residues" evidence="2">
    <location>
        <begin position="208"/>
        <end position="227"/>
    </location>
</feature>
<dbReference type="GO" id="GO:0005634">
    <property type="term" value="C:nucleus"/>
    <property type="evidence" value="ECO:0007669"/>
    <property type="project" value="TreeGrafter"/>
</dbReference>
<evidence type="ECO:0000256" key="2">
    <source>
        <dbReference type="SAM" id="MobiDB-lite"/>
    </source>
</evidence>
<dbReference type="AlphaFoldDB" id="A0A9P7B596"/>
<feature type="domain" description="C3H1-type" evidence="3">
    <location>
        <begin position="268"/>
        <end position="291"/>
    </location>
</feature>
<name>A0A9P7B596_RHOMI</name>
<sequence>MADSDPAVLAEIARLERTGRGRGRGRGRGGPRTRGGGPPGHASYKNATWVAPTPASDAATPAPPTPSTSTIATAAPAPAPAPEPRQVTIDGVVFVAHPRGNKLVRKPTQEAAAQSTAAPPASEEGGGHATPAAAAADPPSTPRRLSHLGTTYIRTKTGNLVSLAFARKQKELADARRAQMDHKRERLERLVGVVKSVQGARNSAAAARGGGGGRGGGRRGGYGGKGGATSRRLPKPKSDKLCRFFQRTGQCSRAHTCPYVHDSHKVAICPLFLRSACPRPASQCPLSHSPNAHRSPHCVHFPNCTRGDACPYAHIKVSVDAVPCREFVEVGWLGCREPHVLRRTHTASEEEEEGPEEDDEDEEDDDEAINELIEDAVEMNEAERVFGDGSTTATTDSKGKGKKRSRRDSAADAPGLVGISGAAGRQLKRLKDQEDEAAARRKRRVFAGQDDFVTLEMPLSSDEEDEDEEDEASSVDSEDLAAEEEEEEDVQNHLPAAITSVAPDAAAAAAATATAATLTKPGTARPRATDLLDQDALDYGDDDGDG</sequence>